<feature type="region of interest" description="Disordered" evidence="2">
    <location>
        <begin position="360"/>
        <end position="427"/>
    </location>
</feature>
<feature type="domain" description="Serine/threonine specific protein phosphatases" evidence="3">
    <location>
        <begin position="126"/>
        <end position="131"/>
    </location>
</feature>
<comment type="catalytic activity">
    <reaction evidence="1">
        <text>O-phospho-L-threonyl-[protein] + H2O = L-threonyl-[protein] + phosphate</text>
        <dbReference type="Rhea" id="RHEA:47004"/>
        <dbReference type="Rhea" id="RHEA-COMP:11060"/>
        <dbReference type="Rhea" id="RHEA-COMP:11605"/>
        <dbReference type="ChEBI" id="CHEBI:15377"/>
        <dbReference type="ChEBI" id="CHEBI:30013"/>
        <dbReference type="ChEBI" id="CHEBI:43474"/>
        <dbReference type="ChEBI" id="CHEBI:61977"/>
        <dbReference type="EC" id="3.1.3.16"/>
    </reaction>
</comment>
<dbReference type="Gene3D" id="3.60.21.10">
    <property type="match status" value="1"/>
</dbReference>
<dbReference type="PROSITE" id="PS00125">
    <property type="entry name" value="SER_THR_PHOSPHATASE"/>
    <property type="match status" value="1"/>
</dbReference>
<sequence>MESNEIVDFVLSGFKALLKSDSNQEDIINTPIPIFDSITIFNLCHLAIKVLEKQPSLLQIDPPCVVVGDLHGSFHDLLRIFSIFKQPPTTKYVFLGDYVDRGPFSLEVMTMLIAYQCAFPDHVFLVRGNHEIAKVNSMYGFKSSIIFMYGMDDIWRSYLKVFSWMPLAAVIGGEIFCVHGGISPILKTVDQINQIQRPLPDPNDILTNDLLWSDPSPKVRKYKPSERENGNVFGHKAIKQFLKSSGMKLIIRAHQCVDDGISVFEKAPLITVFSSSCYGKSSENKSGVVVIDENNETTTYSLPPLRKLSRDDILFFSMSKATTRKSSAKIPRAIRSFFSYNQLLSKMTQKDFLISAGRSESLPQLPKPPPASPLPPGNQAIPTNQPTQSIVPKNRSSSPPPSSHTNQLLSSGLFSNSPQQPSFSLKRSSNSSFFNSALVVFNDCSKNPVDPTKRSSLPILKNT</sequence>
<evidence type="ECO:0000256" key="1">
    <source>
        <dbReference type="RuleBase" id="RU004273"/>
    </source>
</evidence>
<dbReference type="InterPro" id="IPR004843">
    <property type="entry name" value="Calcineurin-like_PHP"/>
</dbReference>
<dbReference type="InterPro" id="IPR006186">
    <property type="entry name" value="Ser/Thr-sp_prot-phosphatase"/>
</dbReference>
<keyword evidence="5" id="KW-1185">Reference proteome</keyword>
<dbReference type="PANTHER" id="PTHR11668:SF494">
    <property type="entry name" value="PROTEIN PHOSPHATASE, PUTATIVE-RELATED"/>
    <property type="match status" value="1"/>
</dbReference>
<organism evidence="4 5">
    <name type="scientific">Tritrichomonas musculus</name>
    <dbReference type="NCBI Taxonomy" id="1915356"/>
    <lineage>
        <taxon>Eukaryota</taxon>
        <taxon>Metamonada</taxon>
        <taxon>Parabasalia</taxon>
        <taxon>Tritrichomonadida</taxon>
        <taxon>Tritrichomonadidae</taxon>
        <taxon>Tritrichomonas</taxon>
    </lineage>
</organism>
<dbReference type="Pfam" id="PF00149">
    <property type="entry name" value="Metallophos"/>
    <property type="match status" value="1"/>
</dbReference>
<reference evidence="4 5" key="1">
    <citation type="submission" date="2024-04" db="EMBL/GenBank/DDBJ databases">
        <title>Tritrichomonas musculus Genome.</title>
        <authorList>
            <person name="Alves-Ferreira E."/>
            <person name="Grigg M."/>
            <person name="Lorenzi H."/>
            <person name="Galac M."/>
        </authorList>
    </citation>
    <scope>NUCLEOTIDE SEQUENCE [LARGE SCALE GENOMIC DNA]</scope>
    <source>
        <strain evidence="4 5">EAF2021</strain>
    </source>
</reference>
<dbReference type="EMBL" id="JAPFFF010000001">
    <property type="protein sequence ID" value="KAK8900279.1"/>
    <property type="molecule type" value="Genomic_DNA"/>
</dbReference>
<dbReference type="InterPro" id="IPR050341">
    <property type="entry name" value="PP1_catalytic_subunit"/>
</dbReference>
<evidence type="ECO:0000256" key="2">
    <source>
        <dbReference type="SAM" id="MobiDB-lite"/>
    </source>
</evidence>
<gene>
    <name evidence="4" type="ORF">M9Y10_002602</name>
</gene>
<dbReference type="PRINTS" id="PR00114">
    <property type="entry name" value="STPHPHTASE"/>
</dbReference>
<dbReference type="SMART" id="SM00156">
    <property type="entry name" value="PP2Ac"/>
    <property type="match status" value="1"/>
</dbReference>
<dbReference type="PANTHER" id="PTHR11668">
    <property type="entry name" value="SERINE/THREONINE PROTEIN PHOSPHATASE"/>
    <property type="match status" value="1"/>
</dbReference>
<proteinExistence type="inferred from homology"/>
<dbReference type="CDD" id="cd00144">
    <property type="entry name" value="MPP_PPP_family"/>
    <property type="match status" value="1"/>
</dbReference>
<dbReference type="InterPro" id="IPR029052">
    <property type="entry name" value="Metallo-depent_PP-like"/>
</dbReference>
<keyword evidence="1" id="KW-0378">Hydrolase</keyword>
<name>A0ABR2LAA1_9EUKA</name>
<comment type="caution">
    <text evidence="4">The sequence shown here is derived from an EMBL/GenBank/DDBJ whole genome shotgun (WGS) entry which is preliminary data.</text>
</comment>
<dbReference type="Proteomes" id="UP001470230">
    <property type="component" value="Unassembled WGS sequence"/>
</dbReference>
<protein>
    <recommendedName>
        <fullName evidence="1">Serine/threonine-protein phosphatase</fullName>
        <ecNumber evidence="1">3.1.3.16</ecNumber>
    </recommendedName>
</protein>
<feature type="compositionally biased region" description="Polar residues" evidence="2">
    <location>
        <begin position="380"/>
        <end position="395"/>
    </location>
</feature>
<feature type="compositionally biased region" description="Polar residues" evidence="2">
    <location>
        <begin position="404"/>
        <end position="421"/>
    </location>
</feature>
<dbReference type="EC" id="3.1.3.16" evidence="1"/>
<accession>A0ABR2LAA1</accession>
<feature type="compositionally biased region" description="Pro residues" evidence="2">
    <location>
        <begin position="365"/>
        <end position="376"/>
    </location>
</feature>
<dbReference type="SUPFAM" id="SSF56300">
    <property type="entry name" value="Metallo-dependent phosphatases"/>
    <property type="match status" value="1"/>
</dbReference>
<evidence type="ECO:0000259" key="3">
    <source>
        <dbReference type="PROSITE" id="PS00125"/>
    </source>
</evidence>
<evidence type="ECO:0000313" key="5">
    <source>
        <dbReference type="Proteomes" id="UP001470230"/>
    </source>
</evidence>
<evidence type="ECO:0000313" key="4">
    <source>
        <dbReference type="EMBL" id="KAK8900279.1"/>
    </source>
</evidence>
<comment type="similarity">
    <text evidence="1">Belongs to the PPP phosphatase family.</text>
</comment>